<evidence type="ECO:0000256" key="3">
    <source>
        <dbReference type="ARBA" id="ARBA00022692"/>
    </source>
</evidence>
<dbReference type="InterPro" id="IPR013210">
    <property type="entry name" value="LRR_N_plant-typ"/>
</dbReference>
<name>A0AAV5BKE6_ELECO</name>
<feature type="domain" description="Leucine-rich repeat-containing N-terminal plant-type" evidence="9">
    <location>
        <begin position="31"/>
        <end position="70"/>
    </location>
</feature>
<reference evidence="12" key="2">
    <citation type="submission" date="2021-12" db="EMBL/GenBank/DDBJ databases">
        <title>Resequencing data analysis of finger millet.</title>
        <authorList>
            <person name="Hatakeyama M."/>
            <person name="Aluri S."/>
            <person name="Balachadran M.T."/>
            <person name="Sivarajan S.R."/>
            <person name="Poveda L."/>
            <person name="Shimizu-Inatsugi R."/>
            <person name="Schlapbach R."/>
            <person name="Sreeman S.M."/>
            <person name="Shimizu K.K."/>
        </authorList>
    </citation>
    <scope>NUCLEOTIDE SEQUENCE</scope>
</reference>
<evidence type="ECO:0000313" key="12">
    <source>
        <dbReference type="EMBL" id="GJM86123.1"/>
    </source>
</evidence>
<dbReference type="EMBL" id="BQKI01000001">
    <property type="protein sequence ID" value="GJM85495.1"/>
    <property type="molecule type" value="Genomic_DNA"/>
</dbReference>
<dbReference type="EMBL" id="BQKI01000001">
    <property type="protein sequence ID" value="GJM86123.1"/>
    <property type="molecule type" value="Genomic_DNA"/>
</dbReference>
<keyword evidence="2" id="KW-0433">Leucine-rich repeat</keyword>
<evidence type="ECO:0000313" key="11">
    <source>
        <dbReference type="EMBL" id="GJM85495.1"/>
    </source>
</evidence>
<gene>
    <name evidence="12" type="primary">ga01948</name>
    <name evidence="11" type="synonym">ga01261</name>
    <name evidence="11" type="ORF">PR202_ga01261</name>
    <name evidence="12" type="ORF">PR202_ga01948</name>
</gene>
<keyword evidence="13" id="KW-1185">Reference proteome</keyword>
<protein>
    <recommendedName>
        <fullName evidence="14">Leucine-rich repeat-containing N-terminal plant-type domain-containing protein</fullName>
    </recommendedName>
</protein>
<evidence type="ECO:0000256" key="5">
    <source>
        <dbReference type="ARBA" id="ARBA00022737"/>
    </source>
</evidence>
<evidence type="ECO:0000259" key="9">
    <source>
        <dbReference type="Pfam" id="PF08263"/>
    </source>
</evidence>
<evidence type="ECO:0000256" key="7">
    <source>
        <dbReference type="ARBA" id="ARBA00023136"/>
    </source>
</evidence>
<keyword evidence="4 8" id="KW-0732">Signal</keyword>
<keyword evidence="7" id="KW-0472">Membrane</keyword>
<comment type="caution">
    <text evidence="12">The sequence shown here is derived from an EMBL/GenBank/DDBJ whole genome shotgun (WGS) entry which is preliminary data.</text>
</comment>
<dbReference type="SMART" id="SM00369">
    <property type="entry name" value="LRR_TYP"/>
    <property type="match status" value="2"/>
</dbReference>
<feature type="signal peptide" evidence="8">
    <location>
        <begin position="1"/>
        <end position="24"/>
    </location>
</feature>
<comment type="subcellular location">
    <subcellularLocation>
        <location evidence="1">Membrane</location>
        <topology evidence="1">Single-pass membrane protein</topology>
    </subcellularLocation>
</comment>
<dbReference type="PANTHER" id="PTHR48009">
    <property type="entry name" value="LEUCINE-RICH REPEAT (LRR) FAMILY PROTEIN"/>
    <property type="match status" value="1"/>
</dbReference>
<dbReference type="FunFam" id="3.80.10.10:FF:000129">
    <property type="entry name" value="Leucine-rich repeat receptor-like kinase"/>
    <property type="match status" value="1"/>
</dbReference>
<dbReference type="InterPro" id="IPR053213">
    <property type="entry name" value="RLP29"/>
</dbReference>
<evidence type="ECO:0000259" key="10">
    <source>
        <dbReference type="Pfam" id="PF23598"/>
    </source>
</evidence>
<dbReference type="PANTHER" id="PTHR48009:SF16">
    <property type="entry name" value="LEUCINE-RICH REPEAT-CONTAINING N-TERMINAL PLANT-TYPE DOMAIN-CONTAINING PROTEIN"/>
    <property type="match status" value="1"/>
</dbReference>
<evidence type="ECO:0000256" key="6">
    <source>
        <dbReference type="ARBA" id="ARBA00022989"/>
    </source>
</evidence>
<dbReference type="GO" id="GO:0016020">
    <property type="term" value="C:membrane"/>
    <property type="evidence" value="ECO:0007669"/>
    <property type="project" value="UniProtKB-SubCell"/>
</dbReference>
<dbReference type="Proteomes" id="UP001054889">
    <property type="component" value="Unassembled WGS sequence"/>
</dbReference>
<reference evidence="12" key="1">
    <citation type="journal article" date="2018" name="DNA Res.">
        <title>Multiple hybrid de novo genome assembly of finger millet, an orphan allotetraploid crop.</title>
        <authorList>
            <person name="Hatakeyama M."/>
            <person name="Aluri S."/>
            <person name="Balachadran M.T."/>
            <person name="Sivarajan S.R."/>
            <person name="Patrignani A."/>
            <person name="Gruter S."/>
            <person name="Poveda L."/>
            <person name="Shimizu-Inatsugi R."/>
            <person name="Baeten J."/>
            <person name="Francoijs K.J."/>
            <person name="Nataraja K.N."/>
            <person name="Reddy Y.A.N."/>
            <person name="Phadnis S."/>
            <person name="Ravikumar R.L."/>
            <person name="Schlapbach R."/>
            <person name="Sreeman S.M."/>
            <person name="Shimizu K.K."/>
        </authorList>
    </citation>
    <scope>NUCLEOTIDE SEQUENCE</scope>
</reference>
<evidence type="ECO:0008006" key="14">
    <source>
        <dbReference type="Google" id="ProtNLM"/>
    </source>
</evidence>
<dbReference type="AlphaFoldDB" id="A0AAV5BKE6"/>
<evidence type="ECO:0000256" key="4">
    <source>
        <dbReference type="ARBA" id="ARBA00022729"/>
    </source>
</evidence>
<keyword evidence="3" id="KW-0812">Transmembrane</keyword>
<dbReference type="Gene3D" id="3.80.10.10">
    <property type="entry name" value="Ribonuclease Inhibitor"/>
    <property type="match status" value="2"/>
</dbReference>
<dbReference type="SUPFAM" id="SSF52058">
    <property type="entry name" value="L domain-like"/>
    <property type="match status" value="1"/>
</dbReference>
<keyword evidence="5" id="KW-0677">Repeat</keyword>
<organism evidence="12 13">
    <name type="scientific">Eleusine coracana subsp. coracana</name>
    <dbReference type="NCBI Taxonomy" id="191504"/>
    <lineage>
        <taxon>Eukaryota</taxon>
        <taxon>Viridiplantae</taxon>
        <taxon>Streptophyta</taxon>
        <taxon>Embryophyta</taxon>
        <taxon>Tracheophyta</taxon>
        <taxon>Spermatophyta</taxon>
        <taxon>Magnoliopsida</taxon>
        <taxon>Liliopsida</taxon>
        <taxon>Poales</taxon>
        <taxon>Poaceae</taxon>
        <taxon>PACMAD clade</taxon>
        <taxon>Chloridoideae</taxon>
        <taxon>Cynodonteae</taxon>
        <taxon>Eleusininae</taxon>
        <taxon>Eleusine</taxon>
    </lineage>
</organism>
<evidence type="ECO:0000256" key="8">
    <source>
        <dbReference type="SAM" id="SignalP"/>
    </source>
</evidence>
<dbReference type="Pfam" id="PF23598">
    <property type="entry name" value="LRR_14"/>
    <property type="match status" value="1"/>
</dbReference>
<proteinExistence type="predicted"/>
<dbReference type="InterPro" id="IPR003591">
    <property type="entry name" value="Leu-rich_rpt_typical-subtyp"/>
</dbReference>
<evidence type="ECO:0000256" key="1">
    <source>
        <dbReference type="ARBA" id="ARBA00004167"/>
    </source>
</evidence>
<dbReference type="InterPro" id="IPR032675">
    <property type="entry name" value="LRR_dom_sf"/>
</dbReference>
<evidence type="ECO:0000313" key="13">
    <source>
        <dbReference type="Proteomes" id="UP001054889"/>
    </source>
</evidence>
<feature type="domain" description="Disease resistance R13L4/SHOC-2-like LRR" evidence="10">
    <location>
        <begin position="113"/>
        <end position="251"/>
    </location>
</feature>
<accession>A0AAV5BKE6</accession>
<evidence type="ECO:0000256" key="2">
    <source>
        <dbReference type="ARBA" id="ARBA00022614"/>
    </source>
</evidence>
<dbReference type="Pfam" id="PF08263">
    <property type="entry name" value="LRRNT_2"/>
    <property type="match status" value="1"/>
</dbReference>
<dbReference type="InterPro" id="IPR055414">
    <property type="entry name" value="LRR_R13L4/SHOC2-like"/>
</dbReference>
<feature type="chain" id="PRO_5044714520" description="Leucine-rich repeat-containing N-terminal plant-type domain-containing protein" evidence="8">
    <location>
        <begin position="25"/>
        <end position="308"/>
    </location>
</feature>
<dbReference type="FunFam" id="3.80.10.10:FF:000383">
    <property type="entry name" value="Leucine-rich repeat receptor protein kinase EMS1"/>
    <property type="match status" value="1"/>
</dbReference>
<keyword evidence="6" id="KW-1133">Transmembrane helix</keyword>
<sequence>MLMTTSPLITLLLLLSCGIGDAHGLMVRGNSSDMLSLLDFKKSVTSDPNGALSSWNTSTPFCRWNGIMCSRKHPGRVTKLHLGGHGLSGPVSPSLSNLTLIKEINLSSNALSGQLPPLNHLHKLEVLDLGNNSLHDTIPDALTNCSSLRILDLYRNLIFGEIPPQVSMLSVLSVLRLSLNNITGIIPPSISNLTSVQKISLSWNQLTGSIPDGLGKLSNLSVLTLGENGLSGGIPQSLSNLSSLRILGLELTVLGGALPPNFGNTLPRLQWLYLDSSMFHGYIPASLGNASDLERIKPLETRECVDNS</sequence>